<evidence type="ECO:0000313" key="1">
    <source>
        <dbReference type="EMBL" id="KAL0181094.1"/>
    </source>
</evidence>
<gene>
    <name evidence="1" type="ORF">M9458_023500</name>
</gene>
<accession>A0ABD0Q4D6</accession>
<evidence type="ECO:0000313" key="2">
    <source>
        <dbReference type="Proteomes" id="UP001529510"/>
    </source>
</evidence>
<proteinExistence type="predicted"/>
<protein>
    <submittedName>
        <fullName evidence="1">Uncharacterized protein</fullName>
    </submittedName>
</protein>
<dbReference type="AlphaFoldDB" id="A0ABD0Q4D6"/>
<dbReference type="Proteomes" id="UP001529510">
    <property type="component" value="Unassembled WGS sequence"/>
</dbReference>
<sequence>HICQAKKLQEVVHHDLFPSADMVLSLSEEEELWLVTETQQSPDIPDHHNIRKRTHTPLDNFNRQYFQWKRNEGKNMKDFIQ</sequence>
<feature type="non-terminal residue" evidence="1">
    <location>
        <position position="81"/>
    </location>
</feature>
<organism evidence="1 2">
    <name type="scientific">Cirrhinus mrigala</name>
    <name type="common">Mrigala</name>
    <dbReference type="NCBI Taxonomy" id="683832"/>
    <lineage>
        <taxon>Eukaryota</taxon>
        <taxon>Metazoa</taxon>
        <taxon>Chordata</taxon>
        <taxon>Craniata</taxon>
        <taxon>Vertebrata</taxon>
        <taxon>Euteleostomi</taxon>
        <taxon>Actinopterygii</taxon>
        <taxon>Neopterygii</taxon>
        <taxon>Teleostei</taxon>
        <taxon>Ostariophysi</taxon>
        <taxon>Cypriniformes</taxon>
        <taxon>Cyprinidae</taxon>
        <taxon>Labeoninae</taxon>
        <taxon>Labeonini</taxon>
        <taxon>Cirrhinus</taxon>
    </lineage>
</organism>
<comment type="caution">
    <text evidence="1">The sequence shown here is derived from an EMBL/GenBank/DDBJ whole genome shotgun (WGS) entry which is preliminary data.</text>
</comment>
<feature type="non-terminal residue" evidence="1">
    <location>
        <position position="1"/>
    </location>
</feature>
<name>A0ABD0Q4D6_CIRMR</name>
<dbReference type="EMBL" id="JAMKFB020000011">
    <property type="protein sequence ID" value="KAL0181094.1"/>
    <property type="molecule type" value="Genomic_DNA"/>
</dbReference>
<reference evidence="1 2" key="1">
    <citation type="submission" date="2024-05" db="EMBL/GenBank/DDBJ databases">
        <title>Genome sequencing and assembly of Indian major carp, Cirrhinus mrigala (Hamilton, 1822).</title>
        <authorList>
            <person name="Mohindra V."/>
            <person name="Chowdhury L.M."/>
            <person name="Lal K."/>
            <person name="Jena J.K."/>
        </authorList>
    </citation>
    <scope>NUCLEOTIDE SEQUENCE [LARGE SCALE GENOMIC DNA]</scope>
    <source>
        <strain evidence="1">CM1030</strain>
        <tissue evidence="1">Blood</tissue>
    </source>
</reference>
<keyword evidence="2" id="KW-1185">Reference proteome</keyword>